<dbReference type="EMBL" id="AMZH03008737">
    <property type="protein sequence ID" value="RRT58342.1"/>
    <property type="molecule type" value="Genomic_DNA"/>
</dbReference>
<comment type="caution">
    <text evidence="1">The sequence shown here is derived from an EMBL/GenBank/DDBJ whole genome shotgun (WGS) entry which is preliminary data.</text>
</comment>
<sequence length="328" mass="35256">MLLFPFSPATTAIAIAFIPTTTHNSMPLWPPNQQSLDPRHSSFLPLPLGSPTLPPITTLLPSSSYASSPRPVAAANRRPHCCLPHLPHASHYRLCYQPSSMPLPLSQPLLPAVVAHPCDLVVCLQSQPTTDHTYLFRSPIAIATHRCPLLPSLANRLYRSQVLLHCSQTLLCHDLDLLFFITTGQPLPSSLVTIADPSIALAPCFLYHCSRHNLLLGRTLLCHQGTLAPSSSPAVAVAPKHQHDLCPSCHYHWPPLFLPSAPHDASASSLAVAARAAEAISNRTLTAAPHYYHCCTSLLPLMPPPCGRLVVDGAEGLSAAGRAIALVL</sequence>
<name>A0A426Z304_ENSVE</name>
<protein>
    <submittedName>
        <fullName evidence="1">Uncharacterized protein</fullName>
    </submittedName>
</protein>
<organism evidence="1 2">
    <name type="scientific">Ensete ventricosum</name>
    <name type="common">Abyssinian banana</name>
    <name type="synonym">Musa ensete</name>
    <dbReference type="NCBI Taxonomy" id="4639"/>
    <lineage>
        <taxon>Eukaryota</taxon>
        <taxon>Viridiplantae</taxon>
        <taxon>Streptophyta</taxon>
        <taxon>Embryophyta</taxon>
        <taxon>Tracheophyta</taxon>
        <taxon>Spermatophyta</taxon>
        <taxon>Magnoliopsida</taxon>
        <taxon>Liliopsida</taxon>
        <taxon>Zingiberales</taxon>
        <taxon>Musaceae</taxon>
        <taxon>Ensete</taxon>
    </lineage>
</organism>
<accession>A0A426Z304</accession>
<reference evidence="1 2" key="1">
    <citation type="journal article" date="2014" name="Agronomy (Basel)">
        <title>A Draft Genome Sequence for Ensete ventricosum, the Drought-Tolerant Tree Against Hunger.</title>
        <authorList>
            <person name="Harrison J."/>
            <person name="Moore K.A."/>
            <person name="Paszkiewicz K."/>
            <person name="Jones T."/>
            <person name="Grant M."/>
            <person name="Ambacheew D."/>
            <person name="Muzemil S."/>
            <person name="Studholme D.J."/>
        </authorList>
    </citation>
    <scope>NUCLEOTIDE SEQUENCE [LARGE SCALE GENOMIC DNA]</scope>
</reference>
<gene>
    <name evidence="1" type="ORF">B296_00006702</name>
</gene>
<proteinExistence type="predicted"/>
<dbReference type="AlphaFoldDB" id="A0A426Z304"/>
<evidence type="ECO:0000313" key="2">
    <source>
        <dbReference type="Proteomes" id="UP000287651"/>
    </source>
</evidence>
<evidence type="ECO:0000313" key="1">
    <source>
        <dbReference type="EMBL" id="RRT58342.1"/>
    </source>
</evidence>
<dbReference type="Proteomes" id="UP000287651">
    <property type="component" value="Unassembled WGS sequence"/>
</dbReference>